<feature type="compositionally biased region" description="Low complexity" evidence="1">
    <location>
        <begin position="167"/>
        <end position="184"/>
    </location>
</feature>
<comment type="caution">
    <text evidence="2">The sequence shown here is derived from an EMBL/GenBank/DDBJ whole genome shotgun (WGS) entry which is preliminary data.</text>
</comment>
<reference evidence="2 3" key="1">
    <citation type="submission" date="2014-09" db="EMBL/GenBank/DDBJ databases">
        <authorList>
            <person name="McGinnis J.M."/>
            <person name="Wolfgang W.J."/>
        </authorList>
    </citation>
    <scope>NUCLEOTIDE SEQUENCE [LARGE SCALE GENOMIC DNA]</scope>
    <source>
        <strain evidence="2 3">5503</strain>
    </source>
</reference>
<feature type="compositionally biased region" description="Low complexity" evidence="1">
    <location>
        <begin position="91"/>
        <end position="155"/>
    </location>
</feature>
<protein>
    <submittedName>
        <fullName evidence="2">Uncharacterized protein</fullName>
    </submittedName>
</protein>
<gene>
    <name evidence="2" type="ORF">IX56_12055</name>
</gene>
<name>A0A099GFD5_9RHOB</name>
<feature type="compositionally biased region" description="Basic and acidic residues" evidence="1">
    <location>
        <begin position="233"/>
        <end position="247"/>
    </location>
</feature>
<accession>A0A099GFD5</accession>
<dbReference type="AlphaFoldDB" id="A0A099GFD5"/>
<reference evidence="2 3" key="2">
    <citation type="submission" date="2014-10" db="EMBL/GenBank/DDBJ databases">
        <title>Paracoccus sanguinis sp. nov., isolated from clinical specimens of New York State patients.</title>
        <authorList>
            <person name="Mingle L.A."/>
            <person name="Cole J.A."/>
            <person name="Lapierre P."/>
            <person name="Musser K.A."/>
        </authorList>
    </citation>
    <scope>NUCLEOTIDE SEQUENCE [LARGE SCALE GENOMIC DNA]</scope>
    <source>
        <strain evidence="2 3">5503</strain>
    </source>
</reference>
<proteinExistence type="predicted"/>
<feature type="compositionally biased region" description="Basic residues" evidence="1">
    <location>
        <begin position="342"/>
        <end position="357"/>
    </location>
</feature>
<feature type="compositionally biased region" description="Basic and acidic residues" evidence="1">
    <location>
        <begin position="280"/>
        <end position="328"/>
    </location>
</feature>
<feature type="compositionally biased region" description="Low complexity" evidence="1">
    <location>
        <begin position="208"/>
        <end position="223"/>
    </location>
</feature>
<dbReference type="EMBL" id="JRKQ01000067">
    <property type="protein sequence ID" value="KGJ21444.1"/>
    <property type="molecule type" value="Genomic_DNA"/>
</dbReference>
<organism evidence="2 3">
    <name type="scientific">Paracoccus sanguinis</name>
    <dbReference type="NCBI Taxonomy" id="1545044"/>
    <lineage>
        <taxon>Bacteria</taxon>
        <taxon>Pseudomonadati</taxon>
        <taxon>Pseudomonadota</taxon>
        <taxon>Alphaproteobacteria</taxon>
        <taxon>Rhodobacterales</taxon>
        <taxon>Paracoccaceae</taxon>
        <taxon>Paracoccus</taxon>
    </lineage>
</organism>
<evidence type="ECO:0000313" key="3">
    <source>
        <dbReference type="Proteomes" id="UP000029858"/>
    </source>
</evidence>
<feature type="region of interest" description="Disordered" evidence="1">
    <location>
        <begin position="69"/>
        <end position="357"/>
    </location>
</feature>
<evidence type="ECO:0000256" key="1">
    <source>
        <dbReference type="SAM" id="MobiDB-lite"/>
    </source>
</evidence>
<sequence>MAKTPSDDRQPDVAALIEKSRAPALGRHADRTLTGLMRKLDSAVAAAKAGADPEASRALAAALRRVKAEAQRRLDMPDTAENGVPAKGRARAAGATATAGRGTRTAKAAKVGPTDTPADTVPETAPATPPAVRRGKVGTAKATPARGKAAAGTPADVRTRPARGSDPQAPAEASATAPTATPRTTSDETARGTGRPATRRAAERDAAATRGRGRAAVTASAPRPAEPARAPRPKSEVASDRAADRTTGKSAGRHANPGPDPDTARRPESAKVAPSTDPADDAKARKAAEKAERKRVKAAEKAERKRVKEAEKAERKRAKQAEKAERKAASAASGASSETPPKGKKKDKGGKGKKAKG</sequence>
<evidence type="ECO:0000313" key="2">
    <source>
        <dbReference type="EMBL" id="KGJ21444.1"/>
    </source>
</evidence>
<dbReference type="Proteomes" id="UP000029858">
    <property type="component" value="Unassembled WGS sequence"/>
</dbReference>